<keyword evidence="2" id="KW-0268">Exocytosis</keyword>
<evidence type="ECO:0000256" key="10">
    <source>
        <dbReference type="ARBA" id="ARBA00049715"/>
    </source>
</evidence>
<dbReference type="Pfam" id="PF12796">
    <property type="entry name" value="Ank_2"/>
    <property type="match status" value="1"/>
</dbReference>
<dbReference type="EMBL" id="NCKU01011900">
    <property type="protein sequence ID" value="RWS00274.1"/>
    <property type="molecule type" value="Genomic_DNA"/>
</dbReference>
<feature type="repeat" description="ANK" evidence="12">
    <location>
        <begin position="37"/>
        <end position="69"/>
    </location>
</feature>
<dbReference type="Pfam" id="PF00023">
    <property type="entry name" value="Ank"/>
    <property type="match status" value="1"/>
</dbReference>
<dbReference type="SMART" id="SM00248">
    <property type="entry name" value="ANK"/>
    <property type="match status" value="3"/>
</dbReference>
<dbReference type="GO" id="GO:0044231">
    <property type="term" value="C:host cell presynaptic membrane"/>
    <property type="evidence" value="ECO:0007669"/>
    <property type="project" value="UniProtKB-KW"/>
</dbReference>
<keyword evidence="5" id="KW-0528">Neurotoxin</keyword>
<feature type="repeat" description="ANK" evidence="12">
    <location>
        <begin position="77"/>
        <end position="105"/>
    </location>
</feature>
<evidence type="ECO:0000256" key="7">
    <source>
        <dbReference type="ARBA" id="ARBA00023136"/>
    </source>
</evidence>
<evidence type="ECO:0000256" key="6">
    <source>
        <dbReference type="ARBA" id="ARBA00023043"/>
    </source>
</evidence>
<evidence type="ECO:0000256" key="8">
    <source>
        <dbReference type="ARBA" id="ARBA00023298"/>
    </source>
</evidence>
<evidence type="ECO:0000313" key="14">
    <source>
        <dbReference type="EMBL" id="RWS00277.1"/>
    </source>
</evidence>
<proteinExistence type="inferred from homology"/>
<dbReference type="PROSITE" id="PS50297">
    <property type="entry name" value="ANK_REP_REGION"/>
    <property type="match status" value="3"/>
</dbReference>
<dbReference type="PANTHER" id="PTHR24198:SF165">
    <property type="entry name" value="ANKYRIN REPEAT-CONTAINING PROTEIN-RELATED"/>
    <property type="match status" value="1"/>
</dbReference>
<dbReference type="InterPro" id="IPR036770">
    <property type="entry name" value="Ankyrin_rpt-contain_sf"/>
</dbReference>
<feature type="non-terminal residue" evidence="13">
    <location>
        <position position="196"/>
    </location>
</feature>
<reference evidence="13 15" key="1">
    <citation type="journal article" date="2018" name="Gigascience">
        <title>Genomes of trombidid mites reveal novel predicted allergens and laterally-transferred genes associated with secondary metabolism.</title>
        <authorList>
            <person name="Dong X."/>
            <person name="Chaisiri K."/>
            <person name="Xia D."/>
            <person name="Armstrong S.D."/>
            <person name="Fang Y."/>
            <person name="Donnelly M.J."/>
            <person name="Kadowaki T."/>
            <person name="McGarry J.W."/>
            <person name="Darby A.C."/>
            <person name="Makepeace B.L."/>
        </authorList>
    </citation>
    <scope>NUCLEOTIDE SEQUENCE [LARGE SCALE GENOMIC DNA]</scope>
    <source>
        <strain evidence="13">UoL-WK</strain>
    </source>
</reference>
<dbReference type="Gene3D" id="1.25.40.20">
    <property type="entry name" value="Ankyrin repeat-containing domain"/>
    <property type="match status" value="1"/>
</dbReference>
<dbReference type="Proteomes" id="UP000285301">
    <property type="component" value="Unassembled WGS sequence"/>
</dbReference>
<evidence type="ECO:0000256" key="5">
    <source>
        <dbReference type="ARBA" id="ARBA00023028"/>
    </source>
</evidence>
<evidence type="ECO:0000256" key="12">
    <source>
        <dbReference type="PROSITE-ProRule" id="PRU00023"/>
    </source>
</evidence>
<keyword evidence="5" id="KW-0638">Presynaptic neurotoxin</keyword>
<sequence>MSFKSSSIFDVIGTRDKSKLKQQLKYGNFNLNEVDARGYSPILLAANQSNLSLIELLIKHGAAFNDKTRPENVHCDPLHIAAKRGDYNMVELLVKKGANINAFDSIGNTPMFYAILYGHSEVCRFLLRNGARSRINYFENASTIIVESISISLCSECLAFEEFTVKIPREGEKLKYILFQKLIELPNQSNSTNFNE</sequence>
<keyword evidence="15" id="KW-1185">Reference proteome</keyword>
<keyword evidence="5" id="KW-0800">Toxin</keyword>
<dbReference type="GO" id="GO:0006887">
    <property type="term" value="P:exocytosis"/>
    <property type="evidence" value="ECO:0007669"/>
    <property type="project" value="UniProtKB-KW"/>
</dbReference>
<evidence type="ECO:0000256" key="2">
    <source>
        <dbReference type="ARBA" id="ARBA00022483"/>
    </source>
</evidence>
<keyword evidence="6 12" id="KW-0040">ANK repeat</keyword>
<organism evidence="13 15">
    <name type="scientific">Dinothrombium tinctorium</name>
    <dbReference type="NCBI Taxonomy" id="1965070"/>
    <lineage>
        <taxon>Eukaryota</taxon>
        <taxon>Metazoa</taxon>
        <taxon>Ecdysozoa</taxon>
        <taxon>Arthropoda</taxon>
        <taxon>Chelicerata</taxon>
        <taxon>Arachnida</taxon>
        <taxon>Acari</taxon>
        <taxon>Acariformes</taxon>
        <taxon>Trombidiformes</taxon>
        <taxon>Prostigmata</taxon>
        <taxon>Anystina</taxon>
        <taxon>Parasitengona</taxon>
        <taxon>Trombidioidea</taxon>
        <taxon>Trombidiidae</taxon>
        <taxon>Dinothrombium</taxon>
    </lineage>
</organism>
<keyword evidence="3" id="KW-1052">Target cell membrane</keyword>
<gene>
    <name evidence="14" type="ORF">B4U79_02364</name>
    <name evidence="13" type="ORF">B4U79_04533</name>
</gene>
<reference evidence="13" key="2">
    <citation type="submission" date="2018-11" db="EMBL/GenBank/DDBJ databases">
        <title>Trombidioid mite genomics.</title>
        <authorList>
            <person name="Dong X."/>
        </authorList>
    </citation>
    <scope>NUCLEOTIDE SEQUENCE</scope>
    <source>
        <strain evidence="13">UoL-WK</strain>
    </source>
</reference>
<comment type="caution">
    <text evidence="13">The sequence shown here is derived from an EMBL/GenBank/DDBJ whole genome shotgun (WGS) entry which is preliminary data.</text>
</comment>
<dbReference type="EMBL" id="NCKU01011894">
    <property type="protein sequence ID" value="RWS00277.1"/>
    <property type="molecule type" value="Genomic_DNA"/>
</dbReference>
<keyword evidence="8" id="KW-1053">Target membrane</keyword>
<dbReference type="SUPFAM" id="SSF48403">
    <property type="entry name" value="Ankyrin repeat"/>
    <property type="match status" value="1"/>
</dbReference>
<comment type="subunit">
    <text evidence="10">Homotetramer in membranes.</text>
</comment>
<dbReference type="PANTHER" id="PTHR24198">
    <property type="entry name" value="ANKYRIN REPEAT AND PROTEIN KINASE DOMAIN-CONTAINING PROTEIN"/>
    <property type="match status" value="1"/>
</dbReference>
<evidence type="ECO:0000256" key="4">
    <source>
        <dbReference type="ARBA" id="ARBA00022737"/>
    </source>
</evidence>
<keyword evidence="4" id="KW-0677">Repeat</keyword>
<comment type="similarity">
    <text evidence="9">Belongs to the cationic peptide 01 (latrotoxin) family. 03 (alpha-latrotoxin) subfamily.</text>
</comment>
<dbReference type="InterPro" id="IPR002110">
    <property type="entry name" value="Ankyrin_rpt"/>
</dbReference>
<comment type="subcellular location">
    <subcellularLocation>
        <location evidence="1">Target cell membrane</location>
    </subcellularLocation>
</comment>
<dbReference type="PROSITE" id="PS50088">
    <property type="entry name" value="ANK_REPEAT"/>
    <property type="match status" value="3"/>
</dbReference>
<accession>A0A3S3RFX6</accession>
<evidence type="ECO:0000256" key="1">
    <source>
        <dbReference type="ARBA" id="ARBA00004175"/>
    </source>
</evidence>
<evidence type="ECO:0000256" key="11">
    <source>
        <dbReference type="ARBA" id="ARBA00049811"/>
    </source>
</evidence>
<evidence type="ECO:0000313" key="13">
    <source>
        <dbReference type="EMBL" id="RWS00274.1"/>
    </source>
</evidence>
<dbReference type="GO" id="GO:0044218">
    <property type="term" value="C:other organism cell membrane"/>
    <property type="evidence" value="ECO:0007669"/>
    <property type="project" value="UniProtKB-KW"/>
</dbReference>
<keyword evidence="7" id="KW-0472">Membrane</keyword>
<dbReference type="AlphaFoldDB" id="A0A3S3RFX6"/>
<name>A0A3S3RFX6_9ACAR</name>
<feature type="repeat" description="ANK" evidence="12">
    <location>
        <begin position="106"/>
        <end position="131"/>
    </location>
</feature>
<evidence type="ECO:0000313" key="15">
    <source>
        <dbReference type="Proteomes" id="UP000285301"/>
    </source>
</evidence>
<protein>
    <recommendedName>
        <fullName evidence="11">Alpha-latrotoxin</fullName>
    </recommendedName>
</protein>
<dbReference type="OrthoDB" id="6437551at2759"/>
<evidence type="ECO:0000256" key="3">
    <source>
        <dbReference type="ARBA" id="ARBA00022537"/>
    </source>
</evidence>
<dbReference type="STRING" id="1965070.A0A3S3RFX6"/>
<evidence type="ECO:0000256" key="9">
    <source>
        <dbReference type="ARBA" id="ARBA00049657"/>
    </source>
</evidence>